<evidence type="ECO:0000313" key="1">
    <source>
        <dbReference type="EMBL" id="QGX96891.1"/>
    </source>
</evidence>
<keyword evidence="2" id="KW-1185">Reference proteome</keyword>
<dbReference type="KEGG" id="rom:EI983_00775"/>
<dbReference type="OrthoDB" id="7202559at2"/>
<protein>
    <submittedName>
        <fullName evidence="1">Uncharacterized protein</fullName>
    </submittedName>
</protein>
<proteinExistence type="predicted"/>
<reference evidence="2" key="1">
    <citation type="submission" date="2018-12" db="EMBL/GenBank/DDBJ databases">
        <title>Complete genome sequence of Roseovarius sp. MME-070.</title>
        <authorList>
            <person name="Nam Y.-D."/>
            <person name="Kang J."/>
            <person name="Chung W.-H."/>
            <person name="Park Y.S."/>
        </authorList>
    </citation>
    <scope>NUCLEOTIDE SEQUENCE [LARGE SCALE GENOMIC DNA]</scope>
    <source>
        <strain evidence="2">MME-070</strain>
    </source>
</reference>
<dbReference type="RefSeq" id="WP_157705367.1">
    <property type="nucleotide sequence ID" value="NZ_CP034348.1"/>
</dbReference>
<dbReference type="Proteomes" id="UP000428330">
    <property type="component" value="Chromosome"/>
</dbReference>
<evidence type="ECO:0000313" key="2">
    <source>
        <dbReference type="Proteomes" id="UP000428330"/>
    </source>
</evidence>
<accession>A0A6I6ILZ9</accession>
<dbReference type="AlphaFoldDB" id="A0A6I6ILZ9"/>
<dbReference type="EMBL" id="CP034348">
    <property type="protein sequence ID" value="QGX96891.1"/>
    <property type="molecule type" value="Genomic_DNA"/>
</dbReference>
<name>A0A6I6ILZ9_9RHOB</name>
<organism evidence="1 2">
    <name type="scientific">Roseovarius faecimaris</name>
    <dbReference type="NCBI Taxonomy" id="2494550"/>
    <lineage>
        <taxon>Bacteria</taxon>
        <taxon>Pseudomonadati</taxon>
        <taxon>Pseudomonadota</taxon>
        <taxon>Alphaproteobacteria</taxon>
        <taxon>Rhodobacterales</taxon>
        <taxon>Roseobacteraceae</taxon>
        <taxon>Roseovarius</taxon>
    </lineage>
</organism>
<gene>
    <name evidence="1" type="ORF">EI983_00775</name>
</gene>
<sequence length="160" mass="17952">MSGTQDKIETSVEYAEADVLPRCHEIHSDPDARARCLEERSAALRQEPIARKSPAEWAYERLILYIQNFEETLDNEHEIAMGFTGAEAGVMRIEGMGYFDPDIITFYGSDPTGTKTQQIQHVSQLNVILRALPKQVEEAAPTRIGFRLAQALEQDDAQGD</sequence>